<dbReference type="Proteomes" id="UP000280696">
    <property type="component" value="Unassembled WGS sequence"/>
</dbReference>
<dbReference type="Pfam" id="PF01476">
    <property type="entry name" value="LysM"/>
    <property type="match status" value="1"/>
</dbReference>
<dbReference type="InterPro" id="IPR036779">
    <property type="entry name" value="LysM_dom_sf"/>
</dbReference>
<evidence type="ECO:0000313" key="3">
    <source>
        <dbReference type="Proteomes" id="UP000280696"/>
    </source>
</evidence>
<organism evidence="2 3">
    <name type="scientific">Parablautia intestinalis</name>
    <dbReference type="NCBI Taxonomy" id="2320100"/>
    <lineage>
        <taxon>Bacteria</taxon>
        <taxon>Bacillati</taxon>
        <taxon>Bacillota</taxon>
        <taxon>Clostridia</taxon>
        <taxon>Lachnospirales</taxon>
        <taxon>Lachnospiraceae</taxon>
        <taxon>Parablautia</taxon>
    </lineage>
</organism>
<dbReference type="EMBL" id="RAYQ01000013">
    <property type="protein sequence ID" value="RKI90685.1"/>
    <property type="molecule type" value="Genomic_DNA"/>
</dbReference>
<dbReference type="PANTHER" id="PTHR34700:SF4">
    <property type="entry name" value="PHAGE-LIKE ELEMENT PBSX PROTEIN XKDP"/>
    <property type="match status" value="1"/>
</dbReference>
<gene>
    <name evidence="2" type="ORF">D7V94_12940</name>
</gene>
<proteinExistence type="predicted"/>
<name>A0A3A9AWF5_9FIRM</name>
<dbReference type="PROSITE" id="PS51782">
    <property type="entry name" value="LYSM"/>
    <property type="match status" value="1"/>
</dbReference>
<sequence length="550" mass="59987">MMDVKGKFRTGVTAGLIFFVYLQAGLCAYAKEAAFEKDGDVYLIQSAGDMHLLARLVNTGKEVEPGVAAHSASYRLNCDVDLSAYCKEEGGWEPIGYRNIYDESLDDILWEKDGESEDDGWVTYKETDAGYFNGTFDGDGHVIRGLYINRPNEQAQGLFGARVDLRGENRDSMDYKSRETTVIKNLYIEDCDVTGAYYTGGVMGGMWNFIQYEGGNLYIENCHVTGKIVGNGTAGGVVGSASTVKNSSFTGSVDASGAGGIAGESYYIYGCTAHAKVNGSCYVGGIGGEAVCVRNSYMTGTVAGYDRVGGITGAGACLTGCYTRADVTGYSRTGGLIGDIQSMNAPTPKEASSAAAIRNCLMGGYHMERAEKRNDLDVYYPTKDRYNGYIYGFPGAGLERSAVGAFYYREGLEVEGFGKGMYEFSAWNCRPYDCTRLEETDFKDLLDKSEEKWGDVWYCAADYAWPVLAWEKDSRFGYRVTVTVQEGDSLWKIAKKVYGNGNGWKEIYEQNKAIIGEDEKLIFPGMDIDVTVGPSSAKYANGAGEWPAIL</sequence>
<dbReference type="Gene3D" id="2.160.20.110">
    <property type="match status" value="1"/>
</dbReference>
<dbReference type="Gene3D" id="3.10.350.10">
    <property type="entry name" value="LysM domain"/>
    <property type="match status" value="1"/>
</dbReference>
<comment type="caution">
    <text evidence="2">The sequence shown here is derived from an EMBL/GenBank/DDBJ whole genome shotgun (WGS) entry which is preliminary data.</text>
</comment>
<evidence type="ECO:0000259" key="1">
    <source>
        <dbReference type="PROSITE" id="PS51782"/>
    </source>
</evidence>
<keyword evidence="3" id="KW-1185">Reference proteome</keyword>
<dbReference type="PANTHER" id="PTHR34700">
    <property type="entry name" value="POTASSIUM BINDING PROTEIN KBP"/>
    <property type="match status" value="1"/>
</dbReference>
<dbReference type="SMART" id="SM00257">
    <property type="entry name" value="LysM"/>
    <property type="match status" value="1"/>
</dbReference>
<dbReference type="InterPro" id="IPR018392">
    <property type="entry name" value="LysM"/>
</dbReference>
<dbReference type="InterPro" id="IPR052196">
    <property type="entry name" value="Bact_Kbp"/>
</dbReference>
<dbReference type="InterPro" id="IPR011050">
    <property type="entry name" value="Pectin_lyase_fold/virulence"/>
</dbReference>
<dbReference type="CDD" id="cd00118">
    <property type="entry name" value="LysM"/>
    <property type="match status" value="1"/>
</dbReference>
<dbReference type="AlphaFoldDB" id="A0A3A9AWF5"/>
<accession>A0A3A9AWF5</accession>
<dbReference type="SUPFAM" id="SSF51126">
    <property type="entry name" value="Pectin lyase-like"/>
    <property type="match status" value="1"/>
</dbReference>
<evidence type="ECO:0000313" key="2">
    <source>
        <dbReference type="EMBL" id="RKI90685.1"/>
    </source>
</evidence>
<dbReference type="SUPFAM" id="SSF54106">
    <property type="entry name" value="LysM domain"/>
    <property type="match status" value="1"/>
</dbReference>
<feature type="domain" description="LysM" evidence="1">
    <location>
        <begin position="480"/>
        <end position="530"/>
    </location>
</feature>
<protein>
    <submittedName>
        <fullName evidence="2">LysM peptidoglycan-binding domain-containing protein</fullName>
    </submittedName>
</protein>
<reference evidence="2 3" key="1">
    <citation type="submission" date="2018-09" db="EMBL/GenBank/DDBJ databases">
        <title>Murine metabolic-syndrome-specific gut microbial biobank.</title>
        <authorList>
            <person name="Liu C."/>
        </authorList>
    </citation>
    <scope>NUCLEOTIDE SEQUENCE [LARGE SCALE GENOMIC DNA]</scope>
    <source>
        <strain evidence="2 3">0.1xD8-82</strain>
    </source>
</reference>